<reference evidence="13" key="1">
    <citation type="submission" date="2018-02" db="EMBL/GenBank/DDBJ databases">
        <title>Genome sequencing of Solimonas sp. HR-BB.</title>
        <authorList>
            <person name="Lee Y."/>
            <person name="Jeon C.O."/>
        </authorList>
    </citation>
    <scope>NUCLEOTIDE SEQUENCE [LARGE SCALE GENOMIC DNA]</scope>
    <source>
        <strain evidence="13">HR-E</strain>
    </source>
</reference>
<dbReference type="PANTHER" id="PTHR30002:SF4">
    <property type="entry name" value="EPOXYQUEUOSINE REDUCTASE"/>
    <property type="match status" value="1"/>
</dbReference>
<feature type="active site" description="Proton donor" evidence="9">
    <location>
        <position position="167"/>
    </location>
</feature>
<keyword evidence="3 9" id="KW-0819">tRNA processing</keyword>
<keyword evidence="4 9" id="KW-0479">Metal-binding</keyword>
<sequence>MTRIPVQARSPVSAHGAADGGRPAAGPGTAVLDAAALQALAEDIRRWGRELGFQQVGISGTDLGEHPAHLEKWLEAGHHADMEWLREPKRVDPAALKPGTRRVISLRMDYLPAEPRIHQILQDGSRAYIARYALGRDYHKIIRPRLQRLADRIAAEIGPFGYRAFVDSAPVLEKALASQAGLGWMGKHTVIINRRAGSYFFLGELFTDLPLPVDVPVSNHCGSCQACIDICPTKAIVAPYVLDAGKCISYLTIEYRGVIPVELRRPIGNRIFGCDDCQLVCPWNRYAQASQEPGFTPRHAFDGPPLLNLWDWDEATWLEQTAGMPLRRMNYTSWVRNLSIALGNAPASTEALTALTKRFSALETAGQLDEVLREHLLWAMAEQRDKLARLSPPPLR</sequence>
<dbReference type="InterPro" id="IPR017900">
    <property type="entry name" value="4Fe4S_Fe_S_CS"/>
</dbReference>
<comment type="catalytic activity">
    <reaction evidence="9">
        <text>epoxyqueuosine(34) in tRNA + AH2 = queuosine(34) in tRNA + A + H2O</text>
        <dbReference type="Rhea" id="RHEA:32159"/>
        <dbReference type="Rhea" id="RHEA-COMP:18571"/>
        <dbReference type="Rhea" id="RHEA-COMP:18582"/>
        <dbReference type="ChEBI" id="CHEBI:13193"/>
        <dbReference type="ChEBI" id="CHEBI:15377"/>
        <dbReference type="ChEBI" id="CHEBI:17499"/>
        <dbReference type="ChEBI" id="CHEBI:194431"/>
        <dbReference type="ChEBI" id="CHEBI:194443"/>
        <dbReference type="EC" id="1.17.99.6"/>
    </reaction>
</comment>
<name>A0A2P6AUX5_9GAMM</name>
<dbReference type="PROSITE" id="PS00198">
    <property type="entry name" value="4FE4S_FER_1"/>
    <property type="match status" value="1"/>
</dbReference>
<keyword evidence="5 9" id="KW-0671">Queuosine biosynthesis</keyword>
<evidence type="ECO:0000256" key="9">
    <source>
        <dbReference type="HAMAP-Rule" id="MF_00916"/>
    </source>
</evidence>
<dbReference type="Gene3D" id="3.30.70.20">
    <property type="match status" value="1"/>
</dbReference>
<evidence type="ECO:0000256" key="4">
    <source>
        <dbReference type="ARBA" id="ARBA00022723"/>
    </source>
</evidence>
<dbReference type="Pfam" id="PF13484">
    <property type="entry name" value="Fer4_16"/>
    <property type="match status" value="1"/>
</dbReference>
<feature type="binding site" evidence="9">
    <location>
        <position position="231"/>
    </location>
    <ligand>
        <name>[4Fe-4S] cluster</name>
        <dbReference type="ChEBI" id="CHEBI:49883"/>
        <label>2</label>
    </ligand>
</feature>
<feature type="binding site" evidence="9">
    <location>
        <position position="224"/>
    </location>
    <ligand>
        <name>[4Fe-4S] cluster</name>
        <dbReference type="ChEBI" id="CHEBI:49883"/>
        <label>1</label>
    </ligand>
</feature>
<feature type="binding site" evidence="9">
    <location>
        <position position="249"/>
    </location>
    <ligand>
        <name>cob(II)alamin</name>
        <dbReference type="ChEBI" id="CHEBI:16304"/>
    </ligand>
</feature>
<keyword evidence="6 9" id="KW-0560">Oxidoreductase</keyword>
<keyword evidence="7 9" id="KW-0408">Iron</keyword>
<keyword evidence="8 9" id="KW-0411">Iron-sulfur</keyword>
<comment type="cofactor">
    <cofactor evidence="9">
        <name>cob(II)alamin</name>
        <dbReference type="ChEBI" id="CHEBI:16304"/>
    </cofactor>
</comment>
<feature type="domain" description="4Fe-4S ferredoxin-type" evidence="11">
    <location>
        <begin position="209"/>
        <end position="241"/>
    </location>
</feature>
<feature type="binding site" evidence="9">
    <location>
        <begin position="274"/>
        <end position="275"/>
    </location>
    <ligand>
        <name>cob(II)alamin</name>
        <dbReference type="ChEBI" id="CHEBI:16304"/>
    </ligand>
</feature>
<evidence type="ECO:0000259" key="11">
    <source>
        <dbReference type="PROSITE" id="PS51379"/>
    </source>
</evidence>
<evidence type="ECO:0000256" key="6">
    <source>
        <dbReference type="ARBA" id="ARBA00023002"/>
    </source>
</evidence>
<evidence type="ECO:0000313" key="12">
    <source>
        <dbReference type="EMBL" id="PQA51819.1"/>
    </source>
</evidence>
<accession>A0A2P6AUX5</accession>
<comment type="caution">
    <text evidence="12">The sequence shown here is derived from an EMBL/GenBank/DDBJ whole genome shotgun (WGS) entry which is preliminary data.</text>
</comment>
<keyword evidence="13" id="KW-1185">Reference proteome</keyword>
<feature type="binding site" evidence="9">
    <location>
        <position position="202"/>
    </location>
    <ligand>
        <name>cob(II)alamin</name>
        <dbReference type="ChEBI" id="CHEBI:16304"/>
    </ligand>
</feature>
<dbReference type="OrthoDB" id="9784571at2"/>
<evidence type="ECO:0000256" key="8">
    <source>
        <dbReference type="ARBA" id="ARBA00023014"/>
    </source>
</evidence>
<dbReference type="EMBL" id="PTQZ01000010">
    <property type="protein sequence ID" value="PQA51819.1"/>
    <property type="molecule type" value="Genomic_DNA"/>
</dbReference>
<dbReference type="RefSeq" id="WP_105191061.1">
    <property type="nucleotide sequence ID" value="NZ_PTQZ01000010.1"/>
</dbReference>
<feature type="binding site" evidence="9">
    <location>
        <position position="274"/>
    </location>
    <ligand>
        <name>[4Fe-4S] cluster</name>
        <dbReference type="ChEBI" id="CHEBI:49883"/>
        <label>2</label>
    </ligand>
</feature>
<evidence type="ECO:0000256" key="2">
    <source>
        <dbReference type="ARBA" id="ARBA00022490"/>
    </source>
</evidence>
<feature type="binding site" evidence="9">
    <location>
        <position position="221"/>
    </location>
    <ligand>
        <name>[4Fe-4S] cluster</name>
        <dbReference type="ChEBI" id="CHEBI:49883"/>
        <label>1</label>
    </ligand>
</feature>
<feature type="binding site" evidence="9">
    <location>
        <position position="167"/>
    </location>
    <ligand>
        <name>cob(II)alamin</name>
        <dbReference type="ChEBI" id="CHEBI:16304"/>
    </ligand>
</feature>
<keyword evidence="2 9" id="KW-0963">Cytoplasm</keyword>
<dbReference type="InterPro" id="IPR004453">
    <property type="entry name" value="QueG"/>
</dbReference>
<evidence type="ECO:0000256" key="10">
    <source>
        <dbReference type="SAM" id="MobiDB-lite"/>
    </source>
</evidence>
<keyword evidence="1 9" id="KW-0004">4Fe-4S</keyword>
<dbReference type="HAMAP" id="MF_00916">
    <property type="entry name" value="QueG"/>
    <property type="match status" value="1"/>
</dbReference>
<comment type="function">
    <text evidence="9">Catalyzes the conversion of epoxyqueuosine (oQ) to queuosine (Q), which is a hypermodified base found in the wobble positions of tRNA(Asp), tRNA(Asn), tRNA(His) and tRNA(Tyr).</text>
</comment>
<dbReference type="GO" id="GO:0046872">
    <property type="term" value="F:metal ion binding"/>
    <property type="evidence" value="ECO:0007669"/>
    <property type="project" value="UniProtKB-KW"/>
</dbReference>
<proteinExistence type="inferred from homology"/>
<dbReference type="FunFam" id="3.30.70.20:FF:000017">
    <property type="entry name" value="Epoxyqueuosine reductase"/>
    <property type="match status" value="1"/>
</dbReference>
<feature type="binding site" evidence="9">
    <location>
        <position position="90"/>
    </location>
    <ligand>
        <name>cob(II)alamin</name>
        <dbReference type="ChEBI" id="CHEBI:16304"/>
    </ligand>
</feature>
<dbReference type="GO" id="GO:0008616">
    <property type="term" value="P:tRNA queuosine(34) biosynthetic process"/>
    <property type="evidence" value="ECO:0007669"/>
    <property type="project" value="UniProtKB-UniRule"/>
</dbReference>
<feature type="binding site" evidence="9">
    <location>
        <position position="281"/>
    </location>
    <ligand>
        <name>[4Fe-4S] cluster</name>
        <dbReference type="ChEBI" id="CHEBI:49883"/>
        <label>1</label>
    </ligand>
</feature>
<dbReference type="AlphaFoldDB" id="A0A2P6AUX5"/>
<dbReference type="NCBIfam" id="TIGR00276">
    <property type="entry name" value="tRNA epoxyqueuosine(34) reductase QueG"/>
    <property type="match status" value="1"/>
</dbReference>
<keyword evidence="9" id="KW-0170">Cobalt</keyword>
<comment type="pathway">
    <text evidence="9">tRNA modification; tRNA-queuosine biosynthesis.</text>
</comment>
<feature type="binding site" evidence="9">
    <location>
        <position position="277"/>
    </location>
    <ligand>
        <name>[4Fe-4S] cluster</name>
        <dbReference type="ChEBI" id="CHEBI:49883"/>
        <label>2</label>
    </ligand>
</feature>
<feature type="binding site" evidence="9">
    <location>
        <position position="191"/>
    </location>
    <ligand>
        <name>cob(II)alamin</name>
        <dbReference type="ChEBI" id="CHEBI:16304"/>
    </ligand>
</feature>
<dbReference type="PROSITE" id="PS51379">
    <property type="entry name" value="4FE4S_FER_2"/>
    <property type="match status" value="1"/>
</dbReference>
<dbReference type="InterPro" id="IPR013542">
    <property type="entry name" value="QueG_DUF1730"/>
</dbReference>
<dbReference type="GO" id="GO:0031419">
    <property type="term" value="F:cobalamin binding"/>
    <property type="evidence" value="ECO:0007669"/>
    <property type="project" value="UniProtKB-KW"/>
</dbReference>
<dbReference type="SUPFAM" id="SSF54862">
    <property type="entry name" value="4Fe-4S ferredoxins"/>
    <property type="match status" value="1"/>
</dbReference>
<feature type="binding site" evidence="9">
    <location>
        <position position="227"/>
    </location>
    <ligand>
        <name>[4Fe-4S] cluster</name>
        <dbReference type="ChEBI" id="CHEBI:49883"/>
        <label>1</label>
    </ligand>
</feature>
<dbReference type="GO" id="GO:0005737">
    <property type="term" value="C:cytoplasm"/>
    <property type="evidence" value="ECO:0007669"/>
    <property type="project" value="UniProtKB-SubCell"/>
</dbReference>
<protein>
    <recommendedName>
        <fullName evidence="9">Epoxyqueuosine reductase</fullName>
        <ecNumber evidence="9">1.17.99.6</ecNumber>
    </recommendedName>
    <alternativeName>
        <fullName evidence="9">Queuosine biosynthesis protein QueG</fullName>
    </alternativeName>
</protein>
<comment type="cofactor">
    <cofactor evidence="9">
        <name>[4Fe-4S] cluster</name>
        <dbReference type="ChEBI" id="CHEBI:49883"/>
    </cofactor>
    <text evidence="9">Binds 2 [4Fe-4S] clusters per monomer.</text>
</comment>
<evidence type="ECO:0000256" key="5">
    <source>
        <dbReference type="ARBA" id="ARBA00022785"/>
    </source>
</evidence>
<comment type="subcellular location">
    <subcellularLocation>
        <location evidence="9">Cytoplasm</location>
    </subcellularLocation>
</comment>
<dbReference type="InterPro" id="IPR017896">
    <property type="entry name" value="4Fe4S_Fe-S-bd"/>
</dbReference>
<feature type="region of interest" description="Disordered" evidence="10">
    <location>
        <begin position="1"/>
        <end position="25"/>
    </location>
</feature>
<feature type="binding site" evidence="9">
    <location>
        <position position="247"/>
    </location>
    <ligand>
        <name>[4Fe-4S] cluster</name>
        <dbReference type="ChEBI" id="CHEBI:49883"/>
        <label>2</label>
    </ligand>
</feature>
<feature type="compositionally biased region" description="Low complexity" evidence="10">
    <location>
        <begin position="14"/>
        <end position="25"/>
    </location>
</feature>
<dbReference type="Pfam" id="PF08331">
    <property type="entry name" value="QueG_DUF1730"/>
    <property type="match status" value="1"/>
</dbReference>
<dbReference type="GO" id="GO:0051539">
    <property type="term" value="F:4 iron, 4 sulfur cluster binding"/>
    <property type="evidence" value="ECO:0007669"/>
    <property type="project" value="UniProtKB-KW"/>
</dbReference>
<dbReference type="EC" id="1.17.99.6" evidence="9"/>
<evidence type="ECO:0000313" key="13">
    <source>
        <dbReference type="Proteomes" id="UP000243900"/>
    </source>
</evidence>
<dbReference type="Proteomes" id="UP000243900">
    <property type="component" value="Unassembled WGS sequence"/>
</dbReference>
<dbReference type="PANTHER" id="PTHR30002">
    <property type="entry name" value="EPOXYQUEUOSINE REDUCTASE"/>
    <property type="match status" value="1"/>
</dbReference>
<organism evidence="12 13">
    <name type="scientific">Amnimonas aquatica</name>
    <dbReference type="NCBI Taxonomy" id="2094561"/>
    <lineage>
        <taxon>Bacteria</taxon>
        <taxon>Pseudomonadati</taxon>
        <taxon>Pseudomonadota</taxon>
        <taxon>Gammaproteobacteria</taxon>
        <taxon>Moraxellales</taxon>
        <taxon>Moraxellaceae</taxon>
        <taxon>Amnimonas</taxon>
    </lineage>
</organism>
<comment type="similarity">
    <text evidence="9">Belongs to the QueG family.</text>
</comment>
<dbReference type="GO" id="GO:0052693">
    <property type="term" value="F:epoxyqueuosine reductase activity"/>
    <property type="evidence" value="ECO:0007669"/>
    <property type="project" value="UniProtKB-UniRule"/>
</dbReference>
<comment type="subunit">
    <text evidence="9">Monomer.</text>
</comment>
<evidence type="ECO:0000256" key="3">
    <source>
        <dbReference type="ARBA" id="ARBA00022694"/>
    </source>
</evidence>
<comment type="caution">
    <text evidence="9">Lacks conserved residue(s) required for the propagation of feature annotation.</text>
</comment>
<evidence type="ECO:0000256" key="7">
    <source>
        <dbReference type="ARBA" id="ARBA00023004"/>
    </source>
</evidence>
<dbReference type="UniPathway" id="UPA00392"/>
<evidence type="ECO:0000256" key="1">
    <source>
        <dbReference type="ARBA" id="ARBA00022485"/>
    </source>
</evidence>
<keyword evidence="9" id="KW-0846">Cobalamin</keyword>
<gene>
    <name evidence="9 12" type="primary">queG</name>
    <name evidence="12" type="ORF">C5O18_01210</name>
</gene>